<keyword evidence="2" id="KW-1185">Reference proteome</keyword>
<dbReference type="InterPro" id="IPR011991">
    <property type="entry name" value="ArsR-like_HTH"/>
</dbReference>
<reference evidence="1 2" key="1">
    <citation type="submission" date="2017-06" db="EMBL/GenBank/DDBJ databases">
        <authorList>
            <person name="Kim H.J."/>
            <person name="Triplett B.A."/>
        </authorList>
    </citation>
    <scope>NUCLEOTIDE SEQUENCE [LARGE SCALE GENOMIC DNA]</scope>
    <source>
        <strain evidence="1 2">CGMCC 4.5593</strain>
    </source>
</reference>
<accession>A0A239M2C6</accession>
<organism evidence="1 2">
    <name type="scientific">Asanoa hainanensis</name>
    <dbReference type="NCBI Taxonomy" id="560556"/>
    <lineage>
        <taxon>Bacteria</taxon>
        <taxon>Bacillati</taxon>
        <taxon>Actinomycetota</taxon>
        <taxon>Actinomycetes</taxon>
        <taxon>Micromonosporales</taxon>
        <taxon>Micromonosporaceae</taxon>
        <taxon>Asanoa</taxon>
    </lineage>
</organism>
<dbReference type="CDD" id="cd00090">
    <property type="entry name" value="HTH_ARSR"/>
    <property type="match status" value="1"/>
</dbReference>
<dbReference type="Proteomes" id="UP000198362">
    <property type="component" value="Unassembled WGS sequence"/>
</dbReference>
<dbReference type="EMBL" id="FZPH01000005">
    <property type="protein sequence ID" value="SNT36866.1"/>
    <property type="molecule type" value="Genomic_DNA"/>
</dbReference>
<dbReference type="Pfam" id="PF12840">
    <property type="entry name" value="HTH_20"/>
    <property type="match status" value="1"/>
</dbReference>
<evidence type="ECO:0000313" key="2">
    <source>
        <dbReference type="Proteomes" id="UP000198362"/>
    </source>
</evidence>
<gene>
    <name evidence="1" type="ORF">SAMN05421812_10567</name>
</gene>
<dbReference type="InterPro" id="IPR036388">
    <property type="entry name" value="WH-like_DNA-bd_sf"/>
</dbReference>
<protein>
    <submittedName>
        <fullName evidence="1">Regulatory protein, arsR family</fullName>
    </submittedName>
</protein>
<dbReference type="SUPFAM" id="SSF46785">
    <property type="entry name" value="Winged helix' DNA-binding domain"/>
    <property type="match status" value="1"/>
</dbReference>
<proteinExistence type="predicted"/>
<dbReference type="Gene3D" id="1.10.10.10">
    <property type="entry name" value="Winged helix-like DNA-binding domain superfamily/Winged helix DNA-binding domain"/>
    <property type="match status" value="1"/>
</dbReference>
<evidence type="ECO:0000313" key="1">
    <source>
        <dbReference type="EMBL" id="SNT36866.1"/>
    </source>
</evidence>
<sequence>MLRQRPATLGQLAAAVGSPKGTVGYHVKVLVDAGLVQHSETEHTMLRHVWLTPARARDLVARLEAWGHEPEDIDDDTATAYGILLSVFRADVPKLPREP</sequence>
<name>A0A239M2C6_9ACTN</name>
<dbReference type="InterPro" id="IPR036390">
    <property type="entry name" value="WH_DNA-bd_sf"/>
</dbReference>
<dbReference type="AlphaFoldDB" id="A0A239M2C6"/>